<comment type="caution">
    <text evidence="2">The sequence shown here is derived from an EMBL/GenBank/DDBJ whole genome shotgun (WGS) entry which is preliminary data.</text>
</comment>
<evidence type="ECO:0000313" key="2">
    <source>
        <dbReference type="EMBL" id="GEN04809.1"/>
    </source>
</evidence>
<sequence>MRGITCHRTSKDAAQINKTQSIHLACDKRENENPSGGNRDRENGGGHYCDREVIDG</sequence>
<dbReference type="Proteomes" id="UP000321104">
    <property type="component" value="Unassembled WGS sequence"/>
</dbReference>
<protein>
    <submittedName>
        <fullName evidence="2">Uncharacterized protein</fullName>
    </submittedName>
</protein>
<proteinExistence type="predicted"/>
<dbReference type="EMBL" id="BJXQ01000029">
    <property type="protein sequence ID" value="GEN04809.1"/>
    <property type="molecule type" value="Genomic_DNA"/>
</dbReference>
<name>A0A6N3TAF1_9PROT</name>
<evidence type="ECO:0000256" key="1">
    <source>
        <dbReference type="SAM" id="MobiDB-lite"/>
    </source>
</evidence>
<gene>
    <name evidence="2" type="ORF">AIN02nite_28340</name>
</gene>
<feature type="region of interest" description="Disordered" evidence="1">
    <location>
        <begin position="25"/>
        <end position="56"/>
    </location>
</feature>
<dbReference type="AlphaFoldDB" id="A0A6N3TAF1"/>
<accession>A0A6N3TAF1</accession>
<organism evidence="2 3">
    <name type="scientific">Acetobacter indonesiensis</name>
    <dbReference type="NCBI Taxonomy" id="104101"/>
    <lineage>
        <taxon>Bacteria</taxon>
        <taxon>Pseudomonadati</taxon>
        <taxon>Pseudomonadota</taxon>
        <taxon>Alphaproteobacteria</taxon>
        <taxon>Acetobacterales</taxon>
        <taxon>Acetobacteraceae</taxon>
        <taxon>Acetobacter</taxon>
    </lineage>
</organism>
<evidence type="ECO:0000313" key="3">
    <source>
        <dbReference type="Proteomes" id="UP000321104"/>
    </source>
</evidence>
<reference evidence="2 3" key="1">
    <citation type="submission" date="2019-07" db="EMBL/GenBank/DDBJ databases">
        <title>Whole genome shotgun sequence of Acetobacter indonesiensis NBRC 16471.</title>
        <authorList>
            <person name="Hosoyama A."/>
            <person name="Uohara A."/>
            <person name="Ohji S."/>
            <person name="Ichikawa N."/>
        </authorList>
    </citation>
    <scope>NUCLEOTIDE SEQUENCE [LARGE SCALE GENOMIC DNA]</scope>
    <source>
        <strain evidence="2 3">NBRC 16471</strain>
    </source>
</reference>